<dbReference type="InterPro" id="IPR002110">
    <property type="entry name" value="Ankyrin_rpt"/>
</dbReference>
<dbReference type="Proteomes" id="UP000286921">
    <property type="component" value="Unassembled WGS sequence"/>
</dbReference>
<dbReference type="AlphaFoldDB" id="A0A401KME8"/>
<dbReference type="EMBL" id="BDHI01000007">
    <property type="protein sequence ID" value="GCB20428.1"/>
    <property type="molecule type" value="Genomic_DNA"/>
</dbReference>
<dbReference type="InterPro" id="IPR053137">
    <property type="entry name" value="NLR-like"/>
</dbReference>
<gene>
    <name evidence="2" type="ORF">AAWM_03313</name>
</gene>
<sequence length="857" mass="98132">MTSTDRQPGWLDFRRAIICALPHEFDAVEALFDENYCNVPSDGHHRDSNYYRTGRIGADYVVLTCLAEMGKGDAVYWIYLIGQIGRFGLFSLMFRRQVNKFDSRRSIADTFSFLDRKTRYGDTRASIEIVYFRRRVNMFGELVMRLRLARRCAPRPLVHLGPIASGDTVIKSARHRDALARNSGIIGFEMEGAGVCDSLSCLIIKGACDYADSHKNDVWQHYAAASAAACAKSLLRRLAELRLEYNLSANMISRTMTDTYDAVQHVQSVKELLRRFGDGIPNEIMRHALVPVASNMARLSRSGIQDLQKTKLFKSYTRRTMFGTICFQNQVIDHRVIAGDEYSGRTETKTAVIFHPTSTWRYIIQPVHAVPDNSLIFRFCETGNVDAVRELFSRDDASVFDTDTLGWGPLHYAANRGQFEMARFLILEGPDKRASAYYLDPASLISASRSSEKMIDLLFLFEDCINFWDETDTGWSVLSTLQTSRGRINPNLARDCCSFLLQKYRAEGTEAKKLDAVCWALAEAYRNKQYGCMQTLLEFDPTFQGFSPSRYEEAEGEGIATFMAWFGDNFLIQQKLIDRGIDLMTDFHGETPTSRSLRFGCMFFGWHGEARVTCADVDRLLARETSEGGILTSRGWRYDTLRNLFFLEPSAQLTDMYGNNRFCLQDPLHYPSCVVPECPEPAYDIDYHGIVVEPWWEELKHLFRAGKCVCFVQQWVSDGRDASQIRHNRCQEAVMDLGVELDTDKMLHESLDSTKCSSPLATPGSYTHFSVDTKRAALRIEHYYMKYRGFRHEYEPGEYYCFYCLAIKESWELDPGWEPICELLEVAEEFPGLWEGSERYEDDSFYSGEEFVPNDVI</sequence>
<evidence type="ECO:0000313" key="3">
    <source>
        <dbReference type="Proteomes" id="UP000286921"/>
    </source>
</evidence>
<dbReference type="PANTHER" id="PTHR46082:SF6">
    <property type="entry name" value="AAA+ ATPASE DOMAIN-CONTAINING PROTEIN-RELATED"/>
    <property type="match status" value="1"/>
</dbReference>
<dbReference type="Gene3D" id="1.25.40.20">
    <property type="entry name" value="Ankyrin repeat-containing domain"/>
    <property type="match status" value="1"/>
</dbReference>
<dbReference type="PROSITE" id="PS50088">
    <property type="entry name" value="ANK_REPEAT"/>
    <property type="match status" value="1"/>
</dbReference>
<name>A0A401KME8_ASPAW</name>
<proteinExistence type="predicted"/>
<dbReference type="InterPro" id="IPR036770">
    <property type="entry name" value="Ankyrin_rpt-contain_sf"/>
</dbReference>
<keyword evidence="1" id="KW-0040">ANK repeat</keyword>
<accession>A0A401KME8</accession>
<dbReference type="SUPFAM" id="SSF53167">
    <property type="entry name" value="Purine and uridine phosphorylases"/>
    <property type="match status" value="1"/>
</dbReference>
<feature type="repeat" description="ANK" evidence="1">
    <location>
        <begin position="405"/>
        <end position="437"/>
    </location>
</feature>
<protein>
    <submittedName>
        <fullName evidence="2">Uncharacterized protein</fullName>
    </submittedName>
</protein>
<dbReference type="GO" id="GO:0009116">
    <property type="term" value="P:nucleoside metabolic process"/>
    <property type="evidence" value="ECO:0007669"/>
    <property type="project" value="InterPro"/>
</dbReference>
<dbReference type="Gene3D" id="3.40.50.1580">
    <property type="entry name" value="Nucleoside phosphorylase domain"/>
    <property type="match status" value="2"/>
</dbReference>
<dbReference type="Pfam" id="PF13637">
    <property type="entry name" value="Ank_4"/>
    <property type="match status" value="1"/>
</dbReference>
<comment type="caution">
    <text evidence="2">The sequence shown here is derived from an EMBL/GenBank/DDBJ whole genome shotgun (WGS) entry which is preliminary data.</text>
</comment>
<reference evidence="2 3" key="1">
    <citation type="submission" date="2016-09" db="EMBL/GenBank/DDBJ databases">
        <title>Aspergillus awamori IFM 58123T.</title>
        <authorList>
            <person name="Kusuya Y."/>
            <person name="Shimizu M."/>
            <person name="Takahashi H."/>
            <person name="Yaguchi T."/>
        </authorList>
    </citation>
    <scope>NUCLEOTIDE SEQUENCE [LARGE SCALE GENOMIC DNA]</scope>
    <source>
        <strain evidence="2 3">IFM 58123</strain>
    </source>
</reference>
<organism evidence="2 3">
    <name type="scientific">Aspergillus awamori</name>
    <name type="common">Black koji mold</name>
    <dbReference type="NCBI Taxonomy" id="105351"/>
    <lineage>
        <taxon>Eukaryota</taxon>
        <taxon>Fungi</taxon>
        <taxon>Dikarya</taxon>
        <taxon>Ascomycota</taxon>
        <taxon>Pezizomycotina</taxon>
        <taxon>Eurotiomycetes</taxon>
        <taxon>Eurotiomycetidae</taxon>
        <taxon>Eurotiales</taxon>
        <taxon>Aspergillaceae</taxon>
        <taxon>Aspergillus</taxon>
    </lineage>
</organism>
<dbReference type="GO" id="GO:0003824">
    <property type="term" value="F:catalytic activity"/>
    <property type="evidence" value="ECO:0007669"/>
    <property type="project" value="InterPro"/>
</dbReference>
<dbReference type="SUPFAM" id="SSF48403">
    <property type="entry name" value="Ankyrin repeat"/>
    <property type="match status" value="1"/>
</dbReference>
<evidence type="ECO:0000313" key="2">
    <source>
        <dbReference type="EMBL" id="GCB20428.1"/>
    </source>
</evidence>
<dbReference type="PANTHER" id="PTHR46082">
    <property type="entry name" value="ATP/GTP-BINDING PROTEIN-RELATED"/>
    <property type="match status" value="1"/>
</dbReference>
<dbReference type="InterPro" id="IPR035994">
    <property type="entry name" value="Nucleoside_phosphorylase_sf"/>
</dbReference>
<keyword evidence="3" id="KW-1185">Reference proteome</keyword>
<dbReference type="PROSITE" id="PS50297">
    <property type="entry name" value="ANK_REP_REGION"/>
    <property type="match status" value="1"/>
</dbReference>
<evidence type="ECO:0000256" key="1">
    <source>
        <dbReference type="PROSITE-ProRule" id="PRU00023"/>
    </source>
</evidence>
<dbReference type="STRING" id="105351.A0A401KME8"/>